<keyword evidence="8 16" id="KW-1133">Transmembrane helix</keyword>
<evidence type="ECO:0000256" key="14">
    <source>
        <dbReference type="ARBA" id="ARBA00067200"/>
    </source>
</evidence>
<feature type="compositionally biased region" description="Polar residues" evidence="15">
    <location>
        <begin position="729"/>
        <end position="742"/>
    </location>
</feature>
<dbReference type="Proteomes" id="UP001295423">
    <property type="component" value="Unassembled WGS sequence"/>
</dbReference>
<dbReference type="InterPro" id="IPR001757">
    <property type="entry name" value="P_typ_ATPase"/>
</dbReference>
<dbReference type="GO" id="GO:0016887">
    <property type="term" value="F:ATP hydrolysis activity"/>
    <property type="evidence" value="ECO:0007669"/>
    <property type="project" value="InterPro"/>
</dbReference>
<feature type="domain" description="P-type ATPase N-terminal" evidence="17">
    <location>
        <begin position="27"/>
        <end position="66"/>
    </location>
</feature>
<feature type="compositionally biased region" description="Polar residues" evidence="15">
    <location>
        <begin position="1310"/>
        <end position="1319"/>
    </location>
</feature>
<dbReference type="Gene3D" id="2.70.150.10">
    <property type="entry name" value="Calcium-transporting ATPase, cytoplasmic transduction domain A"/>
    <property type="match status" value="1"/>
</dbReference>
<name>A0AAD2FI40_9STRA</name>
<keyword evidence="2 16" id="KW-0812">Transmembrane</keyword>
<feature type="transmembrane region" description="Helical" evidence="16">
    <location>
        <begin position="1587"/>
        <end position="1608"/>
    </location>
</feature>
<keyword evidence="11" id="KW-0813">Transport</keyword>
<feature type="transmembrane region" description="Helical" evidence="16">
    <location>
        <begin position="1685"/>
        <end position="1703"/>
    </location>
</feature>
<dbReference type="InterPro" id="IPR032631">
    <property type="entry name" value="P-type_ATPase_N"/>
</dbReference>
<dbReference type="SUPFAM" id="SSF81653">
    <property type="entry name" value="Calcium ATPase, transduction domain A"/>
    <property type="match status" value="1"/>
</dbReference>
<feature type="transmembrane region" description="Helical" evidence="16">
    <location>
        <begin position="504"/>
        <end position="535"/>
    </location>
</feature>
<evidence type="ECO:0000256" key="2">
    <source>
        <dbReference type="ARBA" id="ARBA00022692"/>
    </source>
</evidence>
<evidence type="ECO:0000256" key="5">
    <source>
        <dbReference type="ARBA" id="ARBA00022840"/>
    </source>
</evidence>
<evidence type="ECO:0000313" key="20">
    <source>
        <dbReference type="Proteomes" id="UP001295423"/>
    </source>
</evidence>
<dbReference type="InterPro" id="IPR032630">
    <property type="entry name" value="P_typ_ATPase_c"/>
</dbReference>
<feature type="transmembrane region" description="Helical" evidence="16">
    <location>
        <begin position="440"/>
        <end position="460"/>
    </location>
</feature>
<evidence type="ECO:0000256" key="11">
    <source>
        <dbReference type="ARBA" id="ARBA00023201"/>
    </source>
</evidence>
<evidence type="ECO:0000256" key="15">
    <source>
        <dbReference type="SAM" id="MobiDB-lite"/>
    </source>
</evidence>
<feature type="transmembrane region" description="Helical" evidence="16">
    <location>
        <begin position="1534"/>
        <end position="1557"/>
    </location>
</feature>
<accession>A0AAD2FI40</accession>
<dbReference type="PANTHER" id="PTHR24092">
    <property type="entry name" value="PROBABLE PHOSPHOLIPID-TRANSPORTING ATPASE"/>
    <property type="match status" value="1"/>
</dbReference>
<evidence type="ECO:0000256" key="7">
    <source>
        <dbReference type="ARBA" id="ARBA00022967"/>
    </source>
</evidence>
<keyword evidence="3" id="KW-0479">Metal-binding</keyword>
<dbReference type="Pfam" id="PF16209">
    <property type="entry name" value="PhoLip_ATPase_N"/>
    <property type="match status" value="1"/>
</dbReference>
<evidence type="ECO:0000256" key="12">
    <source>
        <dbReference type="ARBA" id="ARBA00035029"/>
    </source>
</evidence>
<dbReference type="PROSITE" id="PS00154">
    <property type="entry name" value="ATPASE_E1_E2"/>
    <property type="match status" value="1"/>
</dbReference>
<dbReference type="SUPFAM" id="SSF81665">
    <property type="entry name" value="Calcium ATPase, transmembrane domain M"/>
    <property type="match status" value="1"/>
</dbReference>
<dbReference type="Gene3D" id="1.20.1110.10">
    <property type="entry name" value="Calcium-transporting ATPase, transmembrane domain"/>
    <property type="match status" value="1"/>
</dbReference>
<feature type="compositionally biased region" description="Basic residues" evidence="15">
    <location>
        <begin position="1733"/>
        <end position="1742"/>
    </location>
</feature>
<feature type="compositionally biased region" description="Low complexity" evidence="15">
    <location>
        <begin position="674"/>
        <end position="684"/>
    </location>
</feature>
<feature type="region of interest" description="Disordered" evidence="15">
    <location>
        <begin position="1729"/>
        <end position="1763"/>
    </location>
</feature>
<evidence type="ECO:0000259" key="18">
    <source>
        <dbReference type="Pfam" id="PF16212"/>
    </source>
</evidence>
<evidence type="ECO:0000256" key="8">
    <source>
        <dbReference type="ARBA" id="ARBA00022989"/>
    </source>
</evidence>
<feature type="transmembrane region" description="Helical" evidence="16">
    <location>
        <begin position="1486"/>
        <end position="1505"/>
    </location>
</feature>
<keyword evidence="10 16" id="KW-0472">Membrane</keyword>
<dbReference type="InterPro" id="IPR023298">
    <property type="entry name" value="ATPase_P-typ_TM_dom_sf"/>
</dbReference>
<dbReference type="NCBIfam" id="TIGR01494">
    <property type="entry name" value="ATPase_P-type"/>
    <property type="match status" value="1"/>
</dbReference>
<dbReference type="GO" id="GO:0046872">
    <property type="term" value="F:metal ion binding"/>
    <property type="evidence" value="ECO:0007669"/>
    <property type="project" value="UniProtKB-KW"/>
</dbReference>
<protein>
    <recommendedName>
        <fullName evidence="14">P-type sodium-transporting ATPase4</fullName>
        <ecNumber evidence="12">7.2.2.3</ecNumber>
    </recommendedName>
</protein>
<evidence type="ECO:0000256" key="6">
    <source>
        <dbReference type="ARBA" id="ARBA00022842"/>
    </source>
</evidence>
<evidence type="ECO:0000256" key="10">
    <source>
        <dbReference type="ARBA" id="ARBA00023136"/>
    </source>
</evidence>
<keyword evidence="11" id="KW-0739">Sodium transport</keyword>
<keyword evidence="5" id="KW-0067">ATP-binding</keyword>
<keyword evidence="4" id="KW-0547">Nucleotide-binding</keyword>
<feature type="transmembrane region" description="Helical" evidence="16">
    <location>
        <begin position="53"/>
        <end position="71"/>
    </location>
</feature>
<keyword evidence="20" id="KW-1185">Reference proteome</keyword>
<evidence type="ECO:0000256" key="16">
    <source>
        <dbReference type="SAM" id="Phobius"/>
    </source>
</evidence>
<feature type="domain" description="P-type ATPase C-terminal" evidence="18">
    <location>
        <begin position="1422"/>
        <end position="1714"/>
    </location>
</feature>
<evidence type="ECO:0000313" key="19">
    <source>
        <dbReference type="EMBL" id="CAJ1940436.1"/>
    </source>
</evidence>
<dbReference type="SUPFAM" id="SSF81660">
    <property type="entry name" value="Metal cation-transporting ATPase, ATP-binding domain N"/>
    <property type="match status" value="1"/>
</dbReference>
<keyword evidence="7" id="KW-1278">Translocase</keyword>
<comment type="subcellular location">
    <subcellularLocation>
        <location evidence="1">Membrane</location>
        <topology evidence="1">Multi-pass membrane protein</topology>
    </subcellularLocation>
</comment>
<feature type="transmembrane region" description="Helical" evidence="16">
    <location>
        <begin position="83"/>
        <end position="101"/>
    </location>
</feature>
<dbReference type="EMBL" id="CAKOGP040000890">
    <property type="protein sequence ID" value="CAJ1940436.1"/>
    <property type="molecule type" value="Genomic_DNA"/>
</dbReference>
<sequence length="1763" mass="195322">MGVSSSKQNTDDTDRILVAGRPAIDRCDNMITTAKYTIWSFLPVALGEQFRRFANMYFLMVGCIMAVGYYTDLYESALTPWTTLGPLAFVISVSLLVQGLADAKRHKSDNETNNFPCVILRRGQDIDNETGAERETSILGGKDVIVNLSKSSDTVPGKKVQAKVGFQKIRRMDIRQGHIVLVKNREMVPADMVLLASSGDNGSSYIETSSIDGETNLKLRTSPHLPTKLLEHLRRGKSMKDIAESSEENIDVGIESLEQATKRVARVSALAYPNGTSVMKNPNYRPDEVHEDERVAKRSFFERMSMGVHGAAGRASMGFHNMADRASHTLDNMVHGSGGNDDTFEFLDERYVASLKSEAPNPHVNTFSGLLVLPPIEDDDSPFEISLGAENILLRGAVVRNTEWVIGLACFTGTDTKLVQNSFETPSKFSQLDVLMNRTVLFVLVIMFLCISYLASMAVLSNQREFDNIWYAGLNTNATAPWPYLPDLEAPEWTPDTQNWIQMFFLYVTLLSNFVPLSLYVTVEMCNFFLLYLVYVDVEMYDDRTDTRAVARSTNITDLGQIQYIFSDKTGTLTQNVMRFKRCSVDGMVFGAPIQKQRPGAEEAEAGSKTAFHPLRRLLVGQSVGESNGKKDDQFPNEERMTFNSEMFLRVLSLCHTVVVEKDLDLSDNIDASKSVASHASSTSNTKRKGKKIFGKRDRAASEMSANSAGYGLEKVTENEEAEFGANRTRAQSTGSASLVSGIQTGKDGAPAGFAYQAESPDEGALVSAASKSFGFQVVGRDSSGIKIKCSHPTIFTDENIVDDIKNGCFNPVKLASESSSNLAPVKGNTVAIDERIRDPSSQRTETWSILAVNKFDSDRKRMSIVLRAPAEFGGFSMVLCKGADSAMLDPSVAIGAESLANDSSRESATLNVVNEDYDTGEEAEWVFSQMLGLQTHLGEFASEGLRTLVLGVRFLTEKESTEWLETYKAAATSIKDRDAKLKDAAFEIECRLHIVGATAIEDKLQDGVGDTIATLENAGIKLWVLTGDKRETAIEIGYSSHVLTPKMHVTEVADKGTSFVRAQCAMEFMRLVKSGHLQSYQRSEVDQSDDGFTIANALFALGKCRRSLSRAYGTQIIYLRLCFAKILGMDCSGLEEALELIKGEQGKEKSILKDVVRRRHVRDRAEKTIQDFLNSPEGQIYKRKKGLNDTTASDEMTADNVPSVFAHAKSAREVLEKRKSEGKLSAQEVRSLSIAQLTAHEMEGDHDPNFIDEDTLSLTSFFPVSGGDTSDFDKRRRTVLERLFAVDRDVRKGRLIKHLKKEKRVEALSSPQNNNAAEPTTDETRTGDGPRALVIEGAALKHLLGDPELEELIFAIASNCEAVIACRVSPRQKALLVRLVRHNVTPEPVTLAIGDGANDVGMIQEAHVGIGISGKEGKQAVNASDFAIAQFRFLETLILIHGRWDFFRQSIVVLFSFYKNSLMAGCLVAFNGETLYSGQPLFDQWVISSLNFVAGFPILFYGMFDRCLDKDYIRRNPEVYQASRENELLTNRVLLRWIILTFVHLFAIYYGTVYLLTNGGGVSSAFKGLMVFEDPDFPGDGEGGDLQSVGTVTYSCLIFTLALKVLFESKSIINGEFPPFTCSKNSGEGFASRIAYTWLAQTFGSIIFYYFFLFMYHLIGANSGPGEFSNFVAVPHKVMARRSVNWLIMFIVPACAMAFDLFGKVFSNMYYPTQTQIHIEIEAKERALAKQKNSRRSRRNRTPQNGERNNNETTEQSVPASA</sequence>
<evidence type="ECO:0000256" key="1">
    <source>
        <dbReference type="ARBA" id="ARBA00004141"/>
    </source>
</evidence>
<dbReference type="GO" id="GO:0008554">
    <property type="term" value="F:P-type sodium transporter activity"/>
    <property type="evidence" value="ECO:0007669"/>
    <property type="project" value="UniProtKB-EC"/>
</dbReference>
<dbReference type="InterPro" id="IPR008250">
    <property type="entry name" value="ATPase_P-typ_transduc_dom_A_sf"/>
</dbReference>
<feature type="transmembrane region" description="Helical" evidence="16">
    <location>
        <begin position="1635"/>
        <end position="1660"/>
    </location>
</feature>
<evidence type="ECO:0000256" key="3">
    <source>
        <dbReference type="ARBA" id="ARBA00022723"/>
    </source>
</evidence>
<feature type="region of interest" description="Disordered" evidence="15">
    <location>
        <begin position="1306"/>
        <end position="1330"/>
    </location>
</feature>
<dbReference type="EC" id="7.2.2.3" evidence="12"/>
<organism evidence="19 20">
    <name type="scientific">Cylindrotheca closterium</name>
    <dbReference type="NCBI Taxonomy" id="2856"/>
    <lineage>
        <taxon>Eukaryota</taxon>
        <taxon>Sar</taxon>
        <taxon>Stramenopiles</taxon>
        <taxon>Ochrophyta</taxon>
        <taxon>Bacillariophyta</taxon>
        <taxon>Bacillariophyceae</taxon>
        <taxon>Bacillariophycidae</taxon>
        <taxon>Bacillariales</taxon>
        <taxon>Bacillariaceae</taxon>
        <taxon>Cylindrotheca</taxon>
    </lineage>
</organism>
<feature type="compositionally biased region" description="Polar residues" evidence="15">
    <location>
        <begin position="1743"/>
        <end position="1763"/>
    </location>
</feature>
<proteinExistence type="predicted"/>
<feature type="region of interest" description="Disordered" evidence="15">
    <location>
        <begin position="674"/>
        <end position="701"/>
    </location>
</feature>
<evidence type="ECO:0000256" key="4">
    <source>
        <dbReference type="ARBA" id="ARBA00022741"/>
    </source>
</evidence>
<dbReference type="GO" id="GO:0045332">
    <property type="term" value="P:phospholipid translocation"/>
    <property type="evidence" value="ECO:0007669"/>
    <property type="project" value="TreeGrafter"/>
</dbReference>
<comment type="caution">
    <text evidence="19">The sequence shown here is derived from an EMBL/GenBank/DDBJ whole genome shotgun (WGS) entry which is preliminary data.</text>
</comment>
<feature type="region of interest" description="Disordered" evidence="15">
    <location>
        <begin position="721"/>
        <end position="742"/>
    </location>
</feature>
<evidence type="ECO:0000256" key="13">
    <source>
        <dbReference type="ARBA" id="ARBA00049499"/>
    </source>
</evidence>
<dbReference type="PANTHER" id="PTHR24092:SF218">
    <property type="entry name" value="PHOSPHOLIPID-TRANSPORTING ATPASE"/>
    <property type="match status" value="1"/>
</dbReference>
<dbReference type="GO" id="GO:0005886">
    <property type="term" value="C:plasma membrane"/>
    <property type="evidence" value="ECO:0007669"/>
    <property type="project" value="TreeGrafter"/>
</dbReference>
<dbReference type="InterPro" id="IPR023214">
    <property type="entry name" value="HAD_sf"/>
</dbReference>
<keyword evidence="9" id="KW-0915">Sodium</keyword>
<gene>
    <name evidence="19" type="ORF">CYCCA115_LOCUS7041</name>
</gene>
<dbReference type="InterPro" id="IPR023299">
    <property type="entry name" value="ATPase_P-typ_cyto_dom_N"/>
</dbReference>
<evidence type="ECO:0000256" key="9">
    <source>
        <dbReference type="ARBA" id="ARBA00023053"/>
    </source>
</evidence>
<dbReference type="GO" id="GO:0005524">
    <property type="term" value="F:ATP binding"/>
    <property type="evidence" value="ECO:0007669"/>
    <property type="project" value="UniProtKB-KW"/>
</dbReference>
<dbReference type="Gene3D" id="3.40.50.1000">
    <property type="entry name" value="HAD superfamily/HAD-like"/>
    <property type="match status" value="3"/>
</dbReference>
<dbReference type="FunFam" id="3.40.50.1000:FF:000001">
    <property type="entry name" value="Phospholipid-transporting ATPase IC"/>
    <property type="match status" value="1"/>
</dbReference>
<keyword evidence="6" id="KW-0460">Magnesium</keyword>
<comment type="catalytic activity">
    <reaction evidence="13">
        <text>Na(+)(in) + ATP + H2O = Na(+)(out) + ADP + phosphate + H(+)</text>
        <dbReference type="Rhea" id="RHEA:14633"/>
        <dbReference type="ChEBI" id="CHEBI:15377"/>
        <dbReference type="ChEBI" id="CHEBI:15378"/>
        <dbReference type="ChEBI" id="CHEBI:29101"/>
        <dbReference type="ChEBI" id="CHEBI:30616"/>
        <dbReference type="ChEBI" id="CHEBI:43474"/>
        <dbReference type="ChEBI" id="CHEBI:456216"/>
        <dbReference type="EC" id="7.2.2.3"/>
    </reaction>
    <physiologicalReaction direction="left-to-right" evidence="13">
        <dbReference type="Rhea" id="RHEA:14634"/>
    </physiologicalReaction>
</comment>
<evidence type="ECO:0000259" key="17">
    <source>
        <dbReference type="Pfam" id="PF16209"/>
    </source>
</evidence>
<dbReference type="InterPro" id="IPR036412">
    <property type="entry name" value="HAD-like_sf"/>
</dbReference>
<dbReference type="Pfam" id="PF16212">
    <property type="entry name" value="PhoLip_ATPase_C"/>
    <property type="match status" value="1"/>
</dbReference>
<dbReference type="Gene3D" id="3.40.1110.10">
    <property type="entry name" value="Calcium-transporting ATPase, cytoplasmic domain N"/>
    <property type="match status" value="2"/>
</dbReference>
<reference evidence="19" key="1">
    <citation type="submission" date="2023-08" db="EMBL/GenBank/DDBJ databases">
        <authorList>
            <person name="Audoor S."/>
            <person name="Bilcke G."/>
        </authorList>
    </citation>
    <scope>NUCLEOTIDE SEQUENCE</scope>
</reference>
<dbReference type="GO" id="GO:0140326">
    <property type="term" value="F:ATPase-coupled intramembrane lipid transporter activity"/>
    <property type="evidence" value="ECO:0007669"/>
    <property type="project" value="TreeGrafter"/>
</dbReference>
<keyword evidence="11" id="KW-0406">Ion transport</keyword>
<dbReference type="SUPFAM" id="SSF56784">
    <property type="entry name" value="HAD-like"/>
    <property type="match status" value="1"/>
</dbReference>
<dbReference type="InterPro" id="IPR018303">
    <property type="entry name" value="ATPase_P-typ_P_site"/>
</dbReference>